<feature type="transmembrane region" description="Helical" evidence="8">
    <location>
        <begin position="34"/>
        <end position="53"/>
    </location>
</feature>
<dbReference type="PANTHER" id="PTHR21143:SF131">
    <property type="entry name" value="GUSTATORY AND ODORANT RECEPTOR 63A-RELATED"/>
    <property type="match status" value="1"/>
</dbReference>
<keyword evidence="6 8" id="KW-0675">Receptor</keyword>
<evidence type="ECO:0000313" key="10">
    <source>
        <dbReference type="Proteomes" id="UP000008792"/>
    </source>
</evidence>
<keyword evidence="7 8" id="KW-0807">Transducer</keyword>
<name>B4LLP9_DROVI</name>
<dbReference type="eggNOG" id="ENOG502T9CD">
    <property type="taxonomic scope" value="Eukaryota"/>
</dbReference>
<gene>
    <name evidence="9" type="primary">Dvir\GJ20600</name>
    <name evidence="9" type="ORF">Dvir_GJ20600</name>
</gene>
<dbReference type="HOGENOM" id="CLU_058694_0_0_1"/>
<evidence type="ECO:0000256" key="3">
    <source>
        <dbReference type="ARBA" id="ARBA00022692"/>
    </source>
</evidence>
<evidence type="ECO:0000256" key="6">
    <source>
        <dbReference type="ARBA" id="ARBA00023170"/>
    </source>
</evidence>
<accession>B4LLP9</accession>
<feature type="transmembrane region" description="Helical" evidence="8">
    <location>
        <begin position="73"/>
        <end position="93"/>
    </location>
</feature>
<feature type="transmembrane region" description="Helical" evidence="8">
    <location>
        <begin position="242"/>
        <end position="266"/>
    </location>
</feature>
<dbReference type="OrthoDB" id="7856336at2759"/>
<keyword evidence="5 8" id="KW-0472">Membrane</keyword>
<dbReference type="Proteomes" id="UP000008792">
    <property type="component" value="Unassembled WGS sequence"/>
</dbReference>
<evidence type="ECO:0000256" key="2">
    <source>
        <dbReference type="ARBA" id="ARBA00022475"/>
    </source>
</evidence>
<keyword evidence="4 8" id="KW-1133">Transmembrane helix</keyword>
<feature type="transmembrane region" description="Helical" evidence="8">
    <location>
        <begin position="158"/>
        <end position="178"/>
    </location>
</feature>
<reference evidence="9 10" key="1">
    <citation type="journal article" date="2007" name="Nature">
        <title>Evolution of genes and genomes on the Drosophila phylogeny.</title>
        <authorList>
            <consortium name="Drosophila 12 Genomes Consortium"/>
            <person name="Clark A.G."/>
            <person name="Eisen M.B."/>
            <person name="Smith D.R."/>
            <person name="Bergman C.M."/>
            <person name="Oliver B."/>
            <person name="Markow T.A."/>
            <person name="Kaufman T.C."/>
            <person name="Kellis M."/>
            <person name="Gelbart W."/>
            <person name="Iyer V.N."/>
            <person name="Pollard D.A."/>
            <person name="Sackton T.B."/>
            <person name="Larracuente A.M."/>
            <person name="Singh N.D."/>
            <person name="Abad J.P."/>
            <person name="Abt D.N."/>
            <person name="Adryan B."/>
            <person name="Aguade M."/>
            <person name="Akashi H."/>
            <person name="Anderson W.W."/>
            <person name="Aquadro C.F."/>
            <person name="Ardell D.H."/>
            <person name="Arguello R."/>
            <person name="Artieri C.G."/>
            <person name="Barbash D.A."/>
            <person name="Barker D."/>
            <person name="Barsanti P."/>
            <person name="Batterham P."/>
            <person name="Batzoglou S."/>
            <person name="Begun D."/>
            <person name="Bhutkar A."/>
            <person name="Blanco E."/>
            <person name="Bosak S.A."/>
            <person name="Bradley R.K."/>
            <person name="Brand A.D."/>
            <person name="Brent M.R."/>
            <person name="Brooks A.N."/>
            <person name="Brown R.H."/>
            <person name="Butlin R.K."/>
            <person name="Caggese C."/>
            <person name="Calvi B.R."/>
            <person name="Bernardo de Carvalho A."/>
            <person name="Caspi A."/>
            <person name="Castrezana S."/>
            <person name="Celniker S.E."/>
            <person name="Chang J.L."/>
            <person name="Chapple C."/>
            <person name="Chatterji S."/>
            <person name="Chinwalla A."/>
            <person name="Civetta A."/>
            <person name="Clifton S.W."/>
            <person name="Comeron J.M."/>
            <person name="Costello J.C."/>
            <person name="Coyne J.A."/>
            <person name="Daub J."/>
            <person name="David R.G."/>
            <person name="Delcher A.L."/>
            <person name="Delehaunty K."/>
            <person name="Do C.B."/>
            <person name="Ebling H."/>
            <person name="Edwards K."/>
            <person name="Eickbush T."/>
            <person name="Evans J.D."/>
            <person name="Filipski A."/>
            <person name="Findeiss S."/>
            <person name="Freyhult E."/>
            <person name="Fulton L."/>
            <person name="Fulton R."/>
            <person name="Garcia A.C."/>
            <person name="Gardiner A."/>
            <person name="Garfield D.A."/>
            <person name="Garvin B.E."/>
            <person name="Gibson G."/>
            <person name="Gilbert D."/>
            <person name="Gnerre S."/>
            <person name="Godfrey J."/>
            <person name="Good R."/>
            <person name="Gotea V."/>
            <person name="Gravely B."/>
            <person name="Greenberg A.J."/>
            <person name="Griffiths-Jones S."/>
            <person name="Gross S."/>
            <person name="Guigo R."/>
            <person name="Gustafson E.A."/>
            <person name="Haerty W."/>
            <person name="Hahn M.W."/>
            <person name="Halligan D.L."/>
            <person name="Halpern A.L."/>
            <person name="Halter G.M."/>
            <person name="Han M.V."/>
            <person name="Heger A."/>
            <person name="Hillier L."/>
            <person name="Hinrichs A.S."/>
            <person name="Holmes I."/>
            <person name="Hoskins R.A."/>
            <person name="Hubisz M.J."/>
            <person name="Hultmark D."/>
            <person name="Huntley M.A."/>
            <person name="Jaffe D.B."/>
            <person name="Jagadeeshan S."/>
            <person name="Jeck W.R."/>
            <person name="Johnson J."/>
            <person name="Jones C.D."/>
            <person name="Jordan W.C."/>
            <person name="Karpen G.H."/>
            <person name="Kataoka E."/>
            <person name="Keightley P.D."/>
            <person name="Kheradpour P."/>
            <person name="Kirkness E.F."/>
            <person name="Koerich L.B."/>
            <person name="Kristiansen K."/>
            <person name="Kudrna D."/>
            <person name="Kulathinal R.J."/>
            <person name="Kumar S."/>
            <person name="Kwok R."/>
            <person name="Lander E."/>
            <person name="Langley C.H."/>
            <person name="Lapoint R."/>
            <person name="Lazzaro B.P."/>
            <person name="Lee S.J."/>
            <person name="Levesque L."/>
            <person name="Li R."/>
            <person name="Lin C.F."/>
            <person name="Lin M.F."/>
            <person name="Lindblad-Toh K."/>
            <person name="Llopart A."/>
            <person name="Long M."/>
            <person name="Low L."/>
            <person name="Lozovsky E."/>
            <person name="Lu J."/>
            <person name="Luo M."/>
            <person name="Machado C.A."/>
            <person name="Makalowski W."/>
            <person name="Marzo M."/>
            <person name="Matsuda M."/>
            <person name="Matzkin L."/>
            <person name="McAllister B."/>
            <person name="McBride C.S."/>
            <person name="McKernan B."/>
            <person name="McKernan K."/>
            <person name="Mendez-Lago M."/>
            <person name="Minx P."/>
            <person name="Mollenhauer M.U."/>
            <person name="Montooth K."/>
            <person name="Mount S.M."/>
            <person name="Mu X."/>
            <person name="Myers E."/>
            <person name="Negre B."/>
            <person name="Newfeld S."/>
            <person name="Nielsen R."/>
            <person name="Noor M.A."/>
            <person name="O'Grady P."/>
            <person name="Pachter L."/>
            <person name="Papaceit M."/>
            <person name="Parisi M.J."/>
            <person name="Parisi M."/>
            <person name="Parts L."/>
            <person name="Pedersen J.S."/>
            <person name="Pesole G."/>
            <person name="Phillippy A.M."/>
            <person name="Ponting C.P."/>
            <person name="Pop M."/>
            <person name="Porcelli D."/>
            <person name="Powell J.R."/>
            <person name="Prohaska S."/>
            <person name="Pruitt K."/>
            <person name="Puig M."/>
            <person name="Quesneville H."/>
            <person name="Ram K.R."/>
            <person name="Rand D."/>
            <person name="Rasmussen M.D."/>
            <person name="Reed L.K."/>
            <person name="Reenan R."/>
            <person name="Reily A."/>
            <person name="Remington K.A."/>
            <person name="Rieger T.T."/>
            <person name="Ritchie M.G."/>
            <person name="Robin C."/>
            <person name="Rogers Y.H."/>
            <person name="Rohde C."/>
            <person name="Rozas J."/>
            <person name="Rubenfield M.J."/>
            <person name="Ruiz A."/>
            <person name="Russo S."/>
            <person name="Salzberg S.L."/>
            <person name="Sanchez-Gracia A."/>
            <person name="Saranga D.J."/>
            <person name="Sato H."/>
            <person name="Schaeffer S.W."/>
            <person name="Schatz M.C."/>
            <person name="Schlenke T."/>
            <person name="Schwartz R."/>
            <person name="Segarra C."/>
            <person name="Singh R.S."/>
            <person name="Sirot L."/>
            <person name="Sirota M."/>
            <person name="Sisneros N.B."/>
            <person name="Smith C.D."/>
            <person name="Smith T.F."/>
            <person name="Spieth J."/>
            <person name="Stage D.E."/>
            <person name="Stark A."/>
            <person name="Stephan W."/>
            <person name="Strausberg R.L."/>
            <person name="Strempel S."/>
            <person name="Sturgill D."/>
            <person name="Sutton G."/>
            <person name="Sutton G.G."/>
            <person name="Tao W."/>
            <person name="Teichmann S."/>
            <person name="Tobari Y.N."/>
            <person name="Tomimura Y."/>
            <person name="Tsolas J.M."/>
            <person name="Valente V.L."/>
            <person name="Venter E."/>
            <person name="Venter J.C."/>
            <person name="Vicario S."/>
            <person name="Vieira F.G."/>
            <person name="Vilella A.J."/>
            <person name="Villasante A."/>
            <person name="Walenz B."/>
            <person name="Wang J."/>
            <person name="Wasserman M."/>
            <person name="Watts T."/>
            <person name="Wilson D."/>
            <person name="Wilson R.K."/>
            <person name="Wing R.A."/>
            <person name="Wolfner M.F."/>
            <person name="Wong A."/>
            <person name="Wong G.K."/>
            <person name="Wu C.I."/>
            <person name="Wu G."/>
            <person name="Yamamoto D."/>
            <person name="Yang H.P."/>
            <person name="Yang S.P."/>
            <person name="Yorke J.A."/>
            <person name="Yoshida K."/>
            <person name="Zdobnov E."/>
            <person name="Zhang P."/>
            <person name="Zhang Y."/>
            <person name="Zimin A.V."/>
            <person name="Baldwin J."/>
            <person name="Abdouelleil A."/>
            <person name="Abdulkadir J."/>
            <person name="Abebe A."/>
            <person name="Abera B."/>
            <person name="Abreu J."/>
            <person name="Acer S.C."/>
            <person name="Aftuck L."/>
            <person name="Alexander A."/>
            <person name="An P."/>
            <person name="Anderson E."/>
            <person name="Anderson S."/>
            <person name="Arachi H."/>
            <person name="Azer M."/>
            <person name="Bachantsang P."/>
            <person name="Barry A."/>
            <person name="Bayul T."/>
            <person name="Berlin A."/>
            <person name="Bessette D."/>
            <person name="Bloom T."/>
            <person name="Blye J."/>
            <person name="Boguslavskiy L."/>
            <person name="Bonnet C."/>
            <person name="Boukhgalter B."/>
            <person name="Bourzgui I."/>
            <person name="Brown A."/>
            <person name="Cahill P."/>
            <person name="Channer S."/>
            <person name="Cheshatsang Y."/>
            <person name="Chuda L."/>
            <person name="Citroen M."/>
            <person name="Collymore A."/>
            <person name="Cooke P."/>
            <person name="Costello M."/>
            <person name="D'Aco K."/>
            <person name="Daza R."/>
            <person name="De Haan G."/>
            <person name="DeGray S."/>
            <person name="DeMaso C."/>
            <person name="Dhargay N."/>
            <person name="Dooley K."/>
            <person name="Dooley E."/>
            <person name="Doricent M."/>
            <person name="Dorje P."/>
            <person name="Dorjee K."/>
            <person name="Dupes A."/>
            <person name="Elong R."/>
            <person name="Falk J."/>
            <person name="Farina A."/>
            <person name="Faro S."/>
            <person name="Ferguson D."/>
            <person name="Fisher S."/>
            <person name="Foley C.D."/>
            <person name="Franke A."/>
            <person name="Friedrich D."/>
            <person name="Gadbois L."/>
            <person name="Gearin G."/>
            <person name="Gearin C.R."/>
            <person name="Giannoukos G."/>
            <person name="Goode T."/>
            <person name="Graham J."/>
            <person name="Grandbois E."/>
            <person name="Grewal S."/>
            <person name="Gyaltsen K."/>
            <person name="Hafez N."/>
            <person name="Hagos B."/>
            <person name="Hall J."/>
            <person name="Henson C."/>
            <person name="Hollinger A."/>
            <person name="Honan T."/>
            <person name="Huard M.D."/>
            <person name="Hughes L."/>
            <person name="Hurhula B."/>
            <person name="Husby M.E."/>
            <person name="Kamat A."/>
            <person name="Kanga B."/>
            <person name="Kashin S."/>
            <person name="Khazanovich D."/>
            <person name="Kisner P."/>
            <person name="Lance K."/>
            <person name="Lara M."/>
            <person name="Lee W."/>
            <person name="Lennon N."/>
            <person name="Letendre F."/>
            <person name="LeVine R."/>
            <person name="Lipovsky A."/>
            <person name="Liu X."/>
            <person name="Liu J."/>
            <person name="Liu S."/>
            <person name="Lokyitsang T."/>
            <person name="Lokyitsang Y."/>
            <person name="Lubonja R."/>
            <person name="Lui A."/>
            <person name="MacDonald P."/>
            <person name="Magnisalis V."/>
            <person name="Maru K."/>
            <person name="Matthews C."/>
            <person name="McCusker W."/>
            <person name="McDonough S."/>
            <person name="Mehta T."/>
            <person name="Meldrim J."/>
            <person name="Meneus L."/>
            <person name="Mihai O."/>
            <person name="Mihalev A."/>
            <person name="Mihova T."/>
            <person name="Mittelman R."/>
            <person name="Mlenga V."/>
            <person name="Montmayeur A."/>
            <person name="Mulrain L."/>
            <person name="Navidi A."/>
            <person name="Naylor J."/>
            <person name="Negash T."/>
            <person name="Nguyen T."/>
            <person name="Nguyen N."/>
            <person name="Nicol R."/>
            <person name="Norbu C."/>
            <person name="Norbu N."/>
            <person name="Novod N."/>
            <person name="O'Neill B."/>
            <person name="Osman S."/>
            <person name="Markiewicz E."/>
            <person name="Oyono O.L."/>
            <person name="Patti C."/>
            <person name="Phunkhang P."/>
            <person name="Pierre F."/>
            <person name="Priest M."/>
            <person name="Raghuraman S."/>
            <person name="Rege F."/>
            <person name="Reyes R."/>
            <person name="Rise C."/>
            <person name="Rogov P."/>
            <person name="Ross K."/>
            <person name="Ryan E."/>
            <person name="Settipalli S."/>
            <person name="Shea T."/>
            <person name="Sherpa N."/>
            <person name="Shi L."/>
            <person name="Shih D."/>
            <person name="Sparrow T."/>
            <person name="Spaulding J."/>
            <person name="Stalker J."/>
            <person name="Stange-Thomann N."/>
            <person name="Stavropoulos S."/>
            <person name="Stone C."/>
            <person name="Strader C."/>
            <person name="Tesfaye S."/>
            <person name="Thomson T."/>
            <person name="Thoulutsang Y."/>
            <person name="Thoulutsang D."/>
            <person name="Topham K."/>
            <person name="Topping I."/>
            <person name="Tsamla T."/>
            <person name="Vassiliev H."/>
            <person name="Vo A."/>
            <person name="Wangchuk T."/>
            <person name="Wangdi T."/>
            <person name="Weiand M."/>
            <person name="Wilkinson J."/>
            <person name="Wilson A."/>
            <person name="Yadav S."/>
            <person name="Young G."/>
            <person name="Yu Q."/>
            <person name="Zembek L."/>
            <person name="Zhong D."/>
            <person name="Zimmer A."/>
            <person name="Zwirko Z."/>
            <person name="Jaffe D.B."/>
            <person name="Alvarez P."/>
            <person name="Brockman W."/>
            <person name="Butler J."/>
            <person name="Chin C."/>
            <person name="Gnerre S."/>
            <person name="Grabherr M."/>
            <person name="Kleber M."/>
            <person name="Mauceli E."/>
            <person name="MacCallum I."/>
        </authorList>
    </citation>
    <scope>NUCLEOTIDE SEQUENCE [LARGE SCALE GENOMIC DNA]</scope>
    <source>
        <strain evidence="10">Tucson 15010-1051.87</strain>
    </source>
</reference>
<dbReference type="GO" id="GO:0030424">
    <property type="term" value="C:axon"/>
    <property type="evidence" value="ECO:0007669"/>
    <property type="project" value="TreeGrafter"/>
</dbReference>
<organism evidence="9 10">
    <name type="scientific">Drosophila virilis</name>
    <name type="common">Fruit fly</name>
    <dbReference type="NCBI Taxonomy" id="7244"/>
    <lineage>
        <taxon>Eukaryota</taxon>
        <taxon>Metazoa</taxon>
        <taxon>Ecdysozoa</taxon>
        <taxon>Arthropoda</taxon>
        <taxon>Hexapoda</taxon>
        <taxon>Insecta</taxon>
        <taxon>Pterygota</taxon>
        <taxon>Neoptera</taxon>
        <taxon>Endopterygota</taxon>
        <taxon>Diptera</taxon>
        <taxon>Brachycera</taxon>
        <taxon>Muscomorpha</taxon>
        <taxon>Ephydroidea</taxon>
        <taxon>Drosophilidae</taxon>
        <taxon>Drosophila</taxon>
    </lineage>
</organism>
<evidence type="ECO:0000256" key="7">
    <source>
        <dbReference type="ARBA" id="ARBA00023224"/>
    </source>
</evidence>
<evidence type="ECO:0000256" key="5">
    <source>
        <dbReference type="ARBA" id="ARBA00023136"/>
    </source>
</evidence>
<dbReference type="FunCoup" id="B4LLP9">
    <property type="interactions" value="9"/>
</dbReference>
<dbReference type="EMBL" id="CH940648">
    <property type="protein sequence ID" value="EDW60912.2"/>
    <property type="molecule type" value="Genomic_DNA"/>
</dbReference>
<comment type="caution">
    <text evidence="8">Lacks conserved residue(s) required for the propagation of feature annotation.</text>
</comment>
<dbReference type="AlphaFoldDB" id="B4LLP9"/>
<dbReference type="Pfam" id="PF08395">
    <property type="entry name" value="7tm_7"/>
    <property type="match status" value="1"/>
</dbReference>
<comment type="function">
    <text evidence="8">Gustatory receptor which mediates acceptance or avoidance behavior, depending on its substrates.</text>
</comment>
<keyword evidence="10" id="KW-1185">Reference proteome</keyword>
<evidence type="ECO:0000256" key="1">
    <source>
        <dbReference type="ARBA" id="ARBA00004651"/>
    </source>
</evidence>
<sequence>MFLLRLNYFYGRFIGVINFEIDMETGKAWISRKATIYAAIVNTLIFGMVPLLINSQIWKVLLVQANRLHEHVFLVMMCMRISCVFVTLLSRWWQRQRIVDLVCSYHRLSVRQPQLMRLTRNGFILKVISGTLTEGIHVALGLYGLHDSLTPRMALSVFPLYVLMGLLNFILAQFYFALLNIHGHYLLINQDLRSILAETHLLEMDHCQRLRQLKSLALATRLNSLARFQSQLQSLVERMTKIFGLQTLCMCKIFTITMISGVYYIFSAFKYGNLNINWSSWYNLLVLCGVISYIVDSYVTHSITSYLQDRHAETVELVAQYSTFAQSLDERLVIAVSDILLCNPQKLTKSNCFQFESFQIQLTRNPLKLSVMGLFNLDRRNAITMLGSMISYSLILIQYD</sequence>
<protein>
    <recommendedName>
        <fullName evidence="8">Gustatory receptor</fullName>
    </recommendedName>
</protein>
<evidence type="ECO:0000256" key="4">
    <source>
        <dbReference type="ARBA" id="ARBA00022989"/>
    </source>
</evidence>
<dbReference type="GO" id="GO:0007165">
    <property type="term" value="P:signal transduction"/>
    <property type="evidence" value="ECO:0007669"/>
    <property type="project" value="UniProtKB-KW"/>
</dbReference>
<dbReference type="GO" id="GO:0030425">
    <property type="term" value="C:dendrite"/>
    <property type="evidence" value="ECO:0007669"/>
    <property type="project" value="TreeGrafter"/>
</dbReference>
<dbReference type="GO" id="GO:0033041">
    <property type="term" value="F:sweet taste receptor activity"/>
    <property type="evidence" value="ECO:0007669"/>
    <property type="project" value="TreeGrafter"/>
</dbReference>
<dbReference type="GO" id="GO:0043025">
    <property type="term" value="C:neuronal cell body"/>
    <property type="evidence" value="ECO:0007669"/>
    <property type="project" value="TreeGrafter"/>
</dbReference>
<feature type="non-terminal residue" evidence="9">
    <location>
        <position position="400"/>
    </location>
</feature>
<keyword evidence="2 8" id="KW-1003">Cell membrane</keyword>
<keyword evidence="3 8" id="KW-0812">Transmembrane</keyword>
<comment type="subcellular location">
    <subcellularLocation>
        <location evidence="1 8">Cell membrane</location>
        <topology evidence="1 8">Multi-pass membrane protein</topology>
    </subcellularLocation>
</comment>
<dbReference type="PANTHER" id="PTHR21143">
    <property type="entry name" value="INVERTEBRATE GUSTATORY RECEPTOR"/>
    <property type="match status" value="1"/>
</dbReference>
<dbReference type="InterPro" id="IPR013604">
    <property type="entry name" value="7TM_chemorcpt"/>
</dbReference>
<feature type="transmembrane region" description="Helical" evidence="8">
    <location>
        <begin position="123"/>
        <end position="146"/>
    </location>
</feature>
<dbReference type="InParanoid" id="B4LLP9"/>
<proteinExistence type="inferred from homology"/>
<dbReference type="GO" id="GO:0005886">
    <property type="term" value="C:plasma membrane"/>
    <property type="evidence" value="ECO:0007669"/>
    <property type="project" value="UniProtKB-SubCell"/>
</dbReference>
<evidence type="ECO:0000256" key="8">
    <source>
        <dbReference type="RuleBase" id="RU363108"/>
    </source>
</evidence>
<comment type="similarity">
    <text evidence="8">Belongs to the insect chemoreceptor superfamily. Gustatory receptor (GR) family.</text>
</comment>
<evidence type="ECO:0000313" key="9">
    <source>
        <dbReference type="EMBL" id="EDW60912.2"/>
    </source>
</evidence>
<feature type="transmembrane region" description="Helical" evidence="8">
    <location>
        <begin position="278"/>
        <end position="295"/>
    </location>
</feature>